<evidence type="ECO:0000313" key="7">
    <source>
        <dbReference type="Proteomes" id="UP000250443"/>
    </source>
</evidence>
<dbReference type="SUPFAM" id="SSF46894">
    <property type="entry name" value="C-terminal effector domain of the bipartite response regulators"/>
    <property type="match status" value="1"/>
</dbReference>
<keyword evidence="1" id="KW-0805">Transcription regulation</keyword>
<evidence type="ECO:0000313" key="8">
    <source>
        <dbReference type="Proteomes" id="UP000626180"/>
    </source>
</evidence>
<name>A0A2X2DAF9_PSELU</name>
<keyword evidence="2" id="KW-0238">DNA-binding</keyword>
<gene>
    <name evidence="6" type="primary">yhjB</name>
    <name evidence="5" type="ORF">IRZ65_11470</name>
    <name evidence="6" type="ORF">NCTC11842_05386</name>
</gene>
<dbReference type="PANTHER" id="PTHR44688">
    <property type="entry name" value="DNA-BINDING TRANSCRIPTIONAL ACTIVATOR DEVR_DOSR"/>
    <property type="match status" value="1"/>
</dbReference>
<evidence type="ECO:0000313" key="5">
    <source>
        <dbReference type="EMBL" id="MBF8641303.1"/>
    </source>
</evidence>
<keyword evidence="8" id="KW-1185">Reference proteome</keyword>
<accession>A0A2X2DAF9</accession>
<dbReference type="PROSITE" id="PS50043">
    <property type="entry name" value="HTH_LUXR_2"/>
    <property type="match status" value="1"/>
</dbReference>
<dbReference type="Proteomes" id="UP000250443">
    <property type="component" value="Unassembled WGS sequence"/>
</dbReference>
<dbReference type="InterPro" id="IPR036388">
    <property type="entry name" value="WH-like_DNA-bd_sf"/>
</dbReference>
<evidence type="ECO:0000259" key="4">
    <source>
        <dbReference type="PROSITE" id="PS50043"/>
    </source>
</evidence>
<dbReference type="AlphaFoldDB" id="A0A2X2DAF9"/>
<reference evidence="6 7" key="1">
    <citation type="submission" date="2018-06" db="EMBL/GenBank/DDBJ databases">
        <authorList>
            <consortium name="Pathogen Informatics"/>
            <person name="Doyle S."/>
        </authorList>
    </citation>
    <scope>NUCLEOTIDE SEQUENCE [LARGE SCALE GENOMIC DNA]</scope>
    <source>
        <strain evidence="6 7">NCTC11842</strain>
    </source>
</reference>
<feature type="domain" description="HTH luxR-type" evidence="4">
    <location>
        <begin position="158"/>
        <end position="221"/>
    </location>
</feature>
<evidence type="ECO:0000313" key="6">
    <source>
        <dbReference type="EMBL" id="SPZ16354.1"/>
    </source>
</evidence>
<dbReference type="EMBL" id="JADMCD010000005">
    <property type="protein sequence ID" value="MBF8641303.1"/>
    <property type="molecule type" value="Genomic_DNA"/>
</dbReference>
<evidence type="ECO:0000256" key="3">
    <source>
        <dbReference type="ARBA" id="ARBA00023163"/>
    </source>
</evidence>
<dbReference type="Pfam" id="PF00196">
    <property type="entry name" value="GerE"/>
    <property type="match status" value="1"/>
</dbReference>
<sequence>MMPATEGKQRCLQAVTRIVPASSAVLYQVNQQLEAHHYELLTMTPQVHQCYLDVYREFDPLRPICCHELGLAVVPLSVAATRQEAHRSRRYATFLDTYSICDVIEILTYQAGRPAFGISLLRTRALGAFTAEEIERLTGLQSLLELTLPLAFIHEPCETARLTSLTPREQDIALALKDGLSNKALARHLDMGLPTVKTHLNNLYRKFNVTNRTELIRHLFL</sequence>
<dbReference type="InterPro" id="IPR000792">
    <property type="entry name" value="Tscrpt_reg_LuxR_C"/>
</dbReference>
<organism evidence="6 7">
    <name type="scientific">Pseudomonas luteola</name>
    <dbReference type="NCBI Taxonomy" id="47886"/>
    <lineage>
        <taxon>Bacteria</taxon>
        <taxon>Pseudomonadati</taxon>
        <taxon>Pseudomonadota</taxon>
        <taxon>Gammaproteobacteria</taxon>
        <taxon>Pseudomonadales</taxon>
        <taxon>Pseudomonadaceae</taxon>
        <taxon>Pseudomonas</taxon>
    </lineage>
</organism>
<dbReference type="GO" id="GO:0006355">
    <property type="term" value="P:regulation of DNA-templated transcription"/>
    <property type="evidence" value="ECO:0007669"/>
    <property type="project" value="InterPro"/>
</dbReference>
<dbReference type="SMART" id="SM00421">
    <property type="entry name" value="HTH_LUXR"/>
    <property type="match status" value="1"/>
</dbReference>
<dbReference type="PANTHER" id="PTHR44688:SF16">
    <property type="entry name" value="DNA-BINDING TRANSCRIPTIONAL ACTIVATOR DEVR_DOSR"/>
    <property type="match status" value="1"/>
</dbReference>
<dbReference type="CDD" id="cd06170">
    <property type="entry name" value="LuxR_C_like"/>
    <property type="match status" value="1"/>
</dbReference>
<protein>
    <submittedName>
        <fullName evidence="5">Helix-turn-helix transcriptional regulator</fullName>
    </submittedName>
    <submittedName>
        <fullName evidence="6">LuxR family transcriptional regulator</fullName>
    </submittedName>
</protein>
<proteinExistence type="predicted"/>
<reference evidence="5 8" key="2">
    <citation type="submission" date="2020-10" db="EMBL/GenBank/DDBJ databases">
        <title>Genome sequences of Pseudomonas isolates.</title>
        <authorList>
            <person name="Wessels L."/>
            <person name="Reich F."/>
            <person name="Hammerl J."/>
        </authorList>
    </citation>
    <scope>NUCLEOTIDE SEQUENCE [LARGE SCALE GENOMIC DNA]</scope>
    <source>
        <strain evidence="5 8">20-MO00624-0</strain>
    </source>
</reference>
<dbReference type="PRINTS" id="PR00038">
    <property type="entry name" value="HTHLUXR"/>
</dbReference>
<dbReference type="EMBL" id="UAUF01000015">
    <property type="protein sequence ID" value="SPZ16354.1"/>
    <property type="molecule type" value="Genomic_DNA"/>
</dbReference>
<dbReference type="GO" id="GO:0003677">
    <property type="term" value="F:DNA binding"/>
    <property type="evidence" value="ECO:0007669"/>
    <property type="project" value="UniProtKB-KW"/>
</dbReference>
<dbReference type="Gene3D" id="1.10.10.10">
    <property type="entry name" value="Winged helix-like DNA-binding domain superfamily/Winged helix DNA-binding domain"/>
    <property type="match status" value="1"/>
</dbReference>
<dbReference type="RefSeq" id="WP_010799042.1">
    <property type="nucleotide sequence ID" value="NZ_FQYS01000006.1"/>
</dbReference>
<dbReference type="Proteomes" id="UP000626180">
    <property type="component" value="Unassembled WGS sequence"/>
</dbReference>
<dbReference type="InterPro" id="IPR016032">
    <property type="entry name" value="Sig_transdc_resp-reg_C-effctor"/>
</dbReference>
<keyword evidence="3" id="KW-0804">Transcription</keyword>
<evidence type="ECO:0000256" key="1">
    <source>
        <dbReference type="ARBA" id="ARBA00023015"/>
    </source>
</evidence>
<evidence type="ECO:0000256" key="2">
    <source>
        <dbReference type="ARBA" id="ARBA00023125"/>
    </source>
</evidence>